<accession>A0AA88Y9Q0</accession>
<evidence type="ECO:0000256" key="1">
    <source>
        <dbReference type="SAM" id="Phobius"/>
    </source>
</evidence>
<evidence type="ECO:0000313" key="4">
    <source>
        <dbReference type="Proteomes" id="UP001186944"/>
    </source>
</evidence>
<keyword evidence="1" id="KW-0812">Transmembrane</keyword>
<evidence type="ECO:0000256" key="2">
    <source>
        <dbReference type="SAM" id="SignalP"/>
    </source>
</evidence>
<gene>
    <name evidence="3" type="ORF">FSP39_025068</name>
</gene>
<keyword evidence="2" id="KW-0732">Signal</keyword>
<name>A0AA88Y9Q0_PINIB</name>
<organism evidence="3 4">
    <name type="scientific">Pinctada imbricata</name>
    <name type="common">Atlantic pearl-oyster</name>
    <name type="synonym">Pinctada martensii</name>
    <dbReference type="NCBI Taxonomy" id="66713"/>
    <lineage>
        <taxon>Eukaryota</taxon>
        <taxon>Metazoa</taxon>
        <taxon>Spiralia</taxon>
        <taxon>Lophotrochozoa</taxon>
        <taxon>Mollusca</taxon>
        <taxon>Bivalvia</taxon>
        <taxon>Autobranchia</taxon>
        <taxon>Pteriomorphia</taxon>
        <taxon>Pterioida</taxon>
        <taxon>Pterioidea</taxon>
        <taxon>Pteriidae</taxon>
        <taxon>Pinctada</taxon>
    </lineage>
</organism>
<sequence>METVTFHLIVLFGLFTFGTSSAPPPNVTKPTYIKTKPIPGIKCSILPRDAAFARFIDDPGIILAEFYFHLHNYTFNPLYGDISENYKPWRWYRTRSQHGRTLLMLSFNYNVLSMSILTIGVDHHVVEIVDTPFGCFGNITVKDRVQLIRNLILDSFKQQQKSKSQIEYESHVERTVFVCNEIIRNRDGYARFLNRCCHQESDGKITCTDQVEDSWIGLLYACITLVKVFVFFFSPLLIPTKLYSASYVASEYVVNLATAIKMKLFITKSTETSIRYKKRLTPDDITEWRRFREKLDTFPLDEIIPVQVQELRIKVKGKRIIPDNDPPTGVFRTIYDNLIRCKIKRLDPFTECCDRSVYASMEPRINHKCTWHMCVQSFVKILLLFLIPLPYYIRIVIYYKFEQEEVDHREFFAKSLKLKTGYDFYRSNVIQYLSPTHPVFITVYSLYFFSGFLIGFVDESVKEKLKALRSTHCRTWTMCRVPASYRCSSELVCGHSGDTDSWP</sequence>
<protein>
    <submittedName>
        <fullName evidence="3">Uncharacterized protein</fullName>
    </submittedName>
</protein>
<feature type="transmembrane region" description="Helical" evidence="1">
    <location>
        <begin position="439"/>
        <end position="457"/>
    </location>
</feature>
<keyword evidence="1" id="KW-0472">Membrane</keyword>
<comment type="caution">
    <text evidence="3">The sequence shown here is derived from an EMBL/GenBank/DDBJ whole genome shotgun (WGS) entry which is preliminary data.</text>
</comment>
<feature type="transmembrane region" description="Helical" evidence="1">
    <location>
        <begin position="215"/>
        <end position="238"/>
    </location>
</feature>
<keyword evidence="4" id="KW-1185">Reference proteome</keyword>
<proteinExistence type="predicted"/>
<feature type="transmembrane region" description="Helical" evidence="1">
    <location>
        <begin position="381"/>
        <end position="401"/>
    </location>
</feature>
<dbReference type="Proteomes" id="UP001186944">
    <property type="component" value="Unassembled WGS sequence"/>
</dbReference>
<dbReference type="AlphaFoldDB" id="A0AA88Y9Q0"/>
<evidence type="ECO:0000313" key="3">
    <source>
        <dbReference type="EMBL" id="KAK3100769.1"/>
    </source>
</evidence>
<feature type="chain" id="PRO_5041647809" evidence="2">
    <location>
        <begin position="22"/>
        <end position="503"/>
    </location>
</feature>
<reference evidence="3" key="1">
    <citation type="submission" date="2019-08" db="EMBL/GenBank/DDBJ databases">
        <title>The improved chromosome-level genome for the pearl oyster Pinctada fucata martensii using PacBio sequencing and Hi-C.</title>
        <authorList>
            <person name="Zheng Z."/>
        </authorList>
    </citation>
    <scope>NUCLEOTIDE SEQUENCE</scope>
    <source>
        <strain evidence="3">ZZ-2019</strain>
        <tissue evidence="3">Adductor muscle</tissue>
    </source>
</reference>
<keyword evidence="1" id="KW-1133">Transmembrane helix</keyword>
<feature type="signal peptide" evidence="2">
    <location>
        <begin position="1"/>
        <end position="21"/>
    </location>
</feature>
<dbReference type="EMBL" id="VSWD01000006">
    <property type="protein sequence ID" value="KAK3100769.1"/>
    <property type="molecule type" value="Genomic_DNA"/>
</dbReference>